<dbReference type="InterPro" id="IPR001708">
    <property type="entry name" value="YidC/ALB3/OXA1/COX18"/>
</dbReference>
<evidence type="ECO:0000256" key="4">
    <source>
        <dbReference type="ARBA" id="ARBA00022692"/>
    </source>
</evidence>
<feature type="domain" description="Membrane insertase YidC/Oxa/ALB C-terminal" evidence="11">
    <location>
        <begin position="171"/>
        <end position="350"/>
    </location>
</feature>
<feature type="transmembrane region" description="Helical" evidence="10">
    <location>
        <begin position="281"/>
        <end position="300"/>
    </location>
</feature>
<name>A0A451DAS2_9GAMM</name>
<evidence type="ECO:0000256" key="10">
    <source>
        <dbReference type="SAM" id="Phobius"/>
    </source>
</evidence>
<gene>
    <name evidence="12" type="primary">yidC</name>
    <name evidence="12" type="ORF">BUCILAFE3058_007</name>
</gene>
<dbReference type="GO" id="GO:0015031">
    <property type="term" value="P:protein transport"/>
    <property type="evidence" value="ECO:0007669"/>
    <property type="project" value="UniProtKB-KW"/>
</dbReference>
<dbReference type="PANTHER" id="PTHR12428">
    <property type="entry name" value="OXA1"/>
    <property type="match status" value="1"/>
</dbReference>
<sequence>MIYFKRIFFIISCVLFSFLVWNFWNTHFSINQNNLKVNNSIHKIYNINDNNKDQLINIKNNFISSNINLLDSNIQYTSFLNHYRYLKISSLFTLFQNKKEIIFKFINNIDNIYFNNFFKIFSDIQIGSKIQNKILKISENSKFRVNRKLLYILSYPLYKLLSFFNSKLKNWGISIILVTILLKIITYPATKLQYISILKMKLLKLEIKKIKSEFCDDLDTMNKKILLLYKSKKVNPFITLLSAVLQIPIFLSFYYVLVSSVELHNAPFFLWIRDLSHYDPYYVLPICISLSVLLIQLNELNFNKIFTRKNFLCILPVLFTGFFIWLPSGLALYYLTGNIFTCSQQWIIRRNFIKNK</sequence>
<keyword evidence="2" id="KW-0813">Transport</keyword>
<dbReference type="PRINTS" id="PR01900">
    <property type="entry name" value="YIDCPROTEIN"/>
</dbReference>
<keyword evidence="7 10" id="KW-0472">Membrane</keyword>
<evidence type="ECO:0000256" key="9">
    <source>
        <dbReference type="RuleBase" id="RU003945"/>
    </source>
</evidence>
<dbReference type="PANTHER" id="PTHR12428:SF65">
    <property type="entry name" value="CYTOCHROME C OXIDASE ASSEMBLY PROTEIN COX18, MITOCHONDRIAL"/>
    <property type="match status" value="1"/>
</dbReference>
<evidence type="ECO:0000256" key="1">
    <source>
        <dbReference type="ARBA" id="ARBA00004651"/>
    </source>
</evidence>
<feature type="transmembrane region" description="Helical" evidence="10">
    <location>
        <begin position="6"/>
        <end position="24"/>
    </location>
</feature>
<evidence type="ECO:0000256" key="2">
    <source>
        <dbReference type="ARBA" id="ARBA00022448"/>
    </source>
</evidence>
<keyword evidence="3" id="KW-1003">Cell membrane</keyword>
<evidence type="ECO:0000256" key="7">
    <source>
        <dbReference type="ARBA" id="ARBA00023136"/>
    </source>
</evidence>
<keyword evidence="5" id="KW-0653">Protein transport</keyword>
<keyword evidence="4 9" id="KW-0812">Transmembrane</keyword>
<comment type="subcellular location">
    <subcellularLocation>
        <location evidence="1">Cell membrane</location>
        <topology evidence="1">Multi-pass membrane protein</topology>
    </subcellularLocation>
    <subcellularLocation>
        <location evidence="9">Membrane</location>
        <topology evidence="9">Multi-pass membrane protein</topology>
    </subcellularLocation>
</comment>
<dbReference type="CDD" id="cd20070">
    <property type="entry name" value="5TM_YidC_Alb3"/>
    <property type="match status" value="1"/>
</dbReference>
<dbReference type="NCBIfam" id="TIGR03592">
    <property type="entry name" value="yidC_oxa1_cterm"/>
    <property type="match status" value="1"/>
</dbReference>
<accession>A0A451DAS2</accession>
<dbReference type="Proteomes" id="UP000294349">
    <property type="component" value="Chromosome"/>
</dbReference>
<dbReference type="GO" id="GO:0005886">
    <property type="term" value="C:plasma membrane"/>
    <property type="evidence" value="ECO:0007669"/>
    <property type="project" value="UniProtKB-SubCell"/>
</dbReference>
<dbReference type="GO" id="GO:0032977">
    <property type="term" value="F:membrane insertase activity"/>
    <property type="evidence" value="ECO:0007669"/>
    <property type="project" value="InterPro"/>
</dbReference>
<evidence type="ECO:0000313" key="13">
    <source>
        <dbReference type="Proteomes" id="UP000294349"/>
    </source>
</evidence>
<evidence type="ECO:0000259" key="11">
    <source>
        <dbReference type="Pfam" id="PF02096"/>
    </source>
</evidence>
<dbReference type="GO" id="GO:0051205">
    <property type="term" value="P:protein insertion into membrane"/>
    <property type="evidence" value="ECO:0007669"/>
    <property type="project" value="TreeGrafter"/>
</dbReference>
<keyword evidence="8" id="KW-0143">Chaperone</keyword>
<comment type="similarity">
    <text evidence="9">Belongs to the OXA1/ALB3/YidC family.</text>
</comment>
<dbReference type="InterPro" id="IPR028055">
    <property type="entry name" value="YidC/Oxa/ALB_C"/>
</dbReference>
<organism evidence="12 13">
    <name type="scientific">Buchnera aphidicola</name>
    <name type="common">Cinara laricifoliae</name>
    <dbReference type="NCBI Taxonomy" id="2518977"/>
    <lineage>
        <taxon>Bacteria</taxon>
        <taxon>Pseudomonadati</taxon>
        <taxon>Pseudomonadota</taxon>
        <taxon>Gammaproteobacteria</taxon>
        <taxon>Enterobacterales</taxon>
        <taxon>Erwiniaceae</taxon>
        <taxon>Buchnera</taxon>
    </lineage>
</organism>
<evidence type="ECO:0000313" key="12">
    <source>
        <dbReference type="EMBL" id="VFP83464.1"/>
    </source>
</evidence>
<proteinExistence type="inferred from homology"/>
<evidence type="ECO:0000256" key="3">
    <source>
        <dbReference type="ARBA" id="ARBA00022475"/>
    </source>
</evidence>
<keyword evidence="6 10" id="KW-1133">Transmembrane helix</keyword>
<protein>
    <submittedName>
        <fullName evidence="12">Membrane protein insertase YidC, partial</fullName>
    </submittedName>
</protein>
<dbReference type="Pfam" id="PF02096">
    <property type="entry name" value="60KD_IMP"/>
    <property type="match status" value="1"/>
</dbReference>
<feature type="transmembrane region" description="Helical" evidence="10">
    <location>
        <begin position="237"/>
        <end position="261"/>
    </location>
</feature>
<dbReference type="EMBL" id="LR217717">
    <property type="protein sequence ID" value="VFP83464.1"/>
    <property type="molecule type" value="Genomic_DNA"/>
</dbReference>
<evidence type="ECO:0000256" key="6">
    <source>
        <dbReference type="ARBA" id="ARBA00022989"/>
    </source>
</evidence>
<feature type="transmembrane region" description="Helical" evidence="10">
    <location>
        <begin position="312"/>
        <end position="335"/>
    </location>
</feature>
<feature type="transmembrane region" description="Helical" evidence="10">
    <location>
        <begin position="171"/>
        <end position="190"/>
    </location>
</feature>
<evidence type="ECO:0000256" key="5">
    <source>
        <dbReference type="ARBA" id="ARBA00022927"/>
    </source>
</evidence>
<dbReference type="OrthoDB" id="9780552at2"/>
<dbReference type="AlphaFoldDB" id="A0A451DAS2"/>
<dbReference type="RefSeq" id="WP_154061364.1">
    <property type="nucleotide sequence ID" value="NZ_LR217717.1"/>
</dbReference>
<evidence type="ECO:0000256" key="8">
    <source>
        <dbReference type="ARBA" id="ARBA00023186"/>
    </source>
</evidence>
<dbReference type="InterPro" id="IPR047196">
    <property type="entry name" value="YidC_ALB_C"/>
</dbReference>
<reference evidence="12 13" key="1">
    <citation type="submission" date="2019-02" db="EMBL/GenBank/DDBJ databases">
        <authorList>
            <person name="Manzano-Marin A."/>
            <person name="Manzano-Marin A."/>
        </authorList>
    </citation>
    <scope>NUCLEOTIDE SEQUENCE [LARGE SCALE GENOMIC DNA]</scope>
    <source>
        <strain evidence="12 13">BuCilaricifoliae</strain>
    </source>
</reference>